<reference evidence="1" key="1">
    <citation type="submission" date="2013-04" db="EMBL/GenBank/DDBJ databases">
        <title>The genome sequencing project of 58 acetic acid bacteria.</title>
        <authorList>
            <person name="Okamoto-Kainuma A."/>
            <person name="Ishikawa M."/>
            <person name="Umino S."/>
            <person name="Koizumi Y."/>
            <person name="Shiwa Y."/>
            <person name="Yoshikawa H."/>
            <person name="Matsutani M."/>
            <person name="Matsushita K."/>
        </authorList>
    </citation>
    <scope>NUCLEOTIDE SEQUENCE</scope>
    <source>
        <strain evidence="1">NRIC 0521</strain>
    </source>
</reference>
<evidence type="ECO:0000313" key="2">
    <source>
        <dbReference type="Proteomes" id="UP001061452"/>
    </source>
</evidence>
<accession>A0ABQ0PSE2</accession>
<keyword evidence="2" id="KW-1185">Reference proteome</keyword>
<dbReference type="EMBL" id="BAQJ01000373">
    <property type="protein sequence ID" value="GBQ77478.1"/>
    <property type="molecule type" value="Genomic_DNA"/>
</dbReference>
<protein>
    <submittedName>
        <fullName evidence="1">Uncharacterized protein</fullName>
    </submittedName>
</protein>
<sequence length="67" mass="7319">MNCMHVKDIASVMLFPRLTKSIRATSRRGKVEFWSAAIMAGEIPHMIRALAIQARHGPEQSGLGDGA</sequence>
<evidence type="ECO:0000313" key="1">
    <source>
        <dbReference type="EMBL" id="GBQ77478.1"/>
    </source>
</evidence>
<name>A0ABQ0PSE2_9PROT</name>
<proteinExistence type="predicted"/>
<comment type="caution">
    <text evidence="1">The sequence shown here is derived from an EMBL/GenBank/DDBJ whole genome shotgun (WGS) entry which is preliminary data.</text>
</comment>
<gene>
    <name evidence="1" type="ORF">AA0521_3021</name>
</gene>
<organism evidence="1 2">
    <name type="scientific">Komagataeibacter intermedius NRIC 0521</name>
    <dbReference type="NCBI Taxonomy" id="1307934"/>
    <lineage>
        <taxon>Bacteria</taxon>
        <taxon>Pseudomonadati</taxon>
        <taxon>Pseudomonadota</taxon>
        <taxon>Alphaproteobacteria</taxon>
        <taxon>Acetobacterales</taxon>
        <taxon>Acetobacteraceae</taxon>
        <taxon>Komagataeibacter</taxon>
    </lineage>
</organism>
<dbReference type="Proteomes" id="UP001061452">
    <property type="component" value="Unassembled WGS sequence"/>
</dbReference>